<dbReference type="SUPFAM" id="SSF54495">
    <property type="entry name" value="UBC-like"/>
    <property type="match status" value="1"/>
</dbReference>
<dbReference type="PROSITE" id="PS50127">
    <property type="entry name" value="UBC_2"/>
    <property type="match status" value="1"/>
</dbReference>
<evidence type="ECO:0000313" key="3">
    <source>
        <dbReference type="Proteomes" id="UP001202328"/>
    </source>
</evidence>
<dbReference type="CDD" id="cd23794">
    <property type="entry name" value="UBCc_UBE2F_UBE2M"/>
    <property type="match status" value="1"/>
</dbReference>
<dbReference type="Gene3D" id="3.10.110.10">
    <property type="entry name" value="Ubiquitin Conjugating Enzyme"/>
    <property type="match status" value="1"/>
</dbReference>
<sequence length="121" mass="13584">MAHHSEHKSSQITYPSLDFLPESPNVIIESSSRVERLDSSDVVVGLSTSTNILREDWKPVLNINTLIYGLNFLFTHPNHEDPLNHEAAAVLRDNPKTFEANVRRAMAGGYVGNTTFSRCLY</sequence>
<accession>A0AAD4S4T8</accession>
<evidence type="ECO:0000259" key="1">
    <source>
        <dbReference type="PROSITE" id="PS50127"/>
    </source>
</evidence>
<feature type="domain" description="UBC core" evidence="1">
    <location>
        <begin position="1"/>
        <end position="111"/>
    </location>
</feature>
<comment type="caution">
    <text evidence="2">The sequence shown here is derived from an EMBL/GenBank/DDBJ whole genome shotgun (WGS) entry which is preliminary data.</text>
</comment>
<name>A0AAD4S4T8_9MAGN</name>
<dbReference type="AlphaFoldDB" id="A0AAD4S4T8"/>
<proteinExistence type="predicted"/>
<organism evidence="2 3">
    <name type="scientific">Papaver atlanticum</name>
    <dbReference type="NCBI Taxonomy" id="357466"/>
    <lineage>
        <taxon>Eukaryota</taxon>
        <taxon>Viridiplantae</taxon>
        <taxon>Streptophyta</taxon>
        <taxon>Embryophyta</taxon>
        <taxon>Tracheophyta</taxon>
        <taxon>Spermatophyta</taxon>
        <taxon>Magnoliopsida</taxon>
        <taxon>Ranunculales</taxon>
        <taxon>Papaveraceae</taxon>
        <taxon>Papaveroideae</taxon>
        <taxon>Papaver</taxon>
    </lineage>
</organism>
<reference evidence="2" key="1">
    <citation type="submission" date="2022-04" db="EMBL/GenBank/DDBJ databases">
        <title>A functionally conserved STORR gene fusion in Papaver species that diverged 16.8 million years ago.</title>
        <authorList>
            <person name="Catania T."/>
        </authorList>
    </citation>
    <scope>NUCLEOTIDE SEQUENCE</scope>
    <source>
        <strain evidence="2">S-188037</strain>
    </source>
</reference>
<dbReference type="Pfam" id="PF00179">
    <property type="entry name" value="UQ_con"/>
    <property type="match status" value="1"/>
</dbReference>
<dbReference type="Proteomes" id="UP001202328">
    <property type="component" value="Unassembled WGS sequence"/>
</dbReference>
<evidence type="ECO:0000313" key="2">
    <source>
        <dbReference type="EMBL" id="KAI3861972.1"/>
    </source>
</evidence>
<protein>
    <recommendedName>
        <fullName evidence="1">UBC core domain-containing protein</fullName>
    </recommendedName>
</protein>
<dbReference type="EMBL" id="JAJJMB010014227">
    <property type="protein sequence ID" value="KAI3861972.1"/>
    <property type="molecule type" value="Genomic_DNA"/>
</dbReference>
<dbReference type="InterPro" id="IPR016135">
    <property type="entry name" value="UBQ-conjugating_enzyme/RWD"/>
</dbReference>
<gene>
    <name evidence="2" type="ORF">MKW98_018255</name>
</gene>
<keyword evidence="3" id="KW-1185">Reference proteome</keyword>
<dbReference type="InterPro" id="IPR000608">
    <property type="entry name" value="UBC"/>
</dbReference>